<evidence type="ECO:0000313" key="2">
    <source>
        <dbReference type="EMBL" id="MFD0950592.1"/>
    </source>
</evidence>
<protein>
    <submittedName>
        <fullName evidence="2">Uncharacterized protein</fullName>
    </submittedName>
</protein>
<proteinExistence type="predicted"/>
<keyword evidence="3" id="KW-1185">Reference proteome</keyword>
<accession>A0ABW3HIK5</accession>
<reference evidence="3" key="1">
    <citation type="journal article" date="2019" name="Int. J. Syst. Evol. Microbiol.">
        <title>The Global Catalogue of Microorganisms (GCM) 10K type strain sequencing project: providing services to taxonomists for standard genome sequencing and annotation.</title>
        <authorList>
            <consortium name="The Broad Institute Genomics Platform"/>
            <consortium name="The Broad Institute Genome Sequencing Center for Infectious Disease"/>
            <person name="Wu L."/>
            <person name="Ma J."/>
        </authorList>
    </citation>
    <scope>NUCLEOTIDE SEQUENCE [LARGE SCALE GENOMIC DNA]</scope>
    <source>
        <strain evidence="3">CCUG 63419</strain>
    </source>
</reference>
<gene>
    <name evidence="2" type="ORF">ACFQ0F_09370</name>
</gene>
<organism evidence="2 3">
    <name type="scientific">Paraperlucidibaca wandonensis</name>
    <dbReference type="NCBI Taxonomy" id="1268273"/>
    <lineage>
        <taxon>Bacteria</taxon>
        <taxon>Pseudomonadati</taxon>
        <taxon>Pseudomonadota</taxon>
        <taxon>Gammaproteobacteria</taxon>
        <taxon>Moraxellales</taxon>
        <taxon>Moraxellaceae</taxon>
        <taxon>Paraperlucidibaca</taxon>
    </lineage>
</organism>
<dbReference type="RefSeq" id="WP_340675953.1">
    <property type="nucleotide sequence ID" value="NZ_JBHTIT010000001.1"/>
</dbReference>
<dbReference type="EMBL" id="JBHTIT010000001">
    <property type="protein sequence ID" value="MFD0950592.1"/>
    <property type="molecule type" value="Genomic_DNA"/>
</dbReference>
<sequence>MSESLTQLALRLRRPQASLSGLDALSDAQLTQLHELIDAASERERQRVQSQLRRGIFWPLRWLLQRRHIARDASSRTSKRSLANSRRSRK</sequence>
<feature type="region of interest" description="Disordered" evidence="1">
    <location>
        <begin position="71"/>
        <end position="90"/>
    </location>
</feature>
<dbReference type="Proteomes" id="UP001597044">
    <property type="component" value="Unassembled WGS sequence"/>
</dbReference>
<evidence type="ECO:0000256" key="1">
    <source>
        <dbReference type="SAM" id="MobiDB-lite"/>
    </source>
</evidence>
<evidence type="ECO:0000313" key="3">
    <source>
        <dbReference type="Proteomes" id="UP001597044"/>
    </source>
</evidence>
<feature type="compositionally biased region" description="Polar residues" evidence="1">
    <location>
        <begin position="80"/>
        <end position="90"/>
    </location>
</feature>
<comment type="caution">
    <text evidence="2">The sequence shown here is derived from an EMBL/GenBank/DDBJ whole genome shotgun (WGS) entry which is preliminary data.</text>
</comment>
<name>A0ABW3HIK5_9GAMM</name>